<dbReference type="InterPro" id="IPR051911">
    <property type="entry name" value="SDR_oxidoreductase"/>
</dbReference>
<name>A0A4R0R8K1_9APHY</name>
<gene>
    <name evidence="4" type="ORF">EIP91_006224</name>
</gene>
<keyword evidence="2" id="KW-0560">Oxidoreductase</keyword>
<dbReference type="Pfam" id="PF00106">
    <property type="entry name" value="adh_short"/>
    <property type="match status" value="1"/>
</dbReference>
<reference evidence="4 5" key="1">
    <citation type="submission" date="2018-11" db="EMBL/GenBank/DDBJ databases">
        <title>Genome assembly of Steccherinum ochraceum LE-BIN_3174, the white-rot fungus of the Steccherinaceae family (The Residual Polyporoid clade, Polyporales, Basidiomycota).</title>
        <authorList>
            <person name="Fedorova T.V."/>
            <person name="Glazunova O.A."/>
            <person name="Landesman E.O."/>
            <person name="Moiseenko K.V."/>
            <person name="Psurtseva N.V."/>
            <person name="Savinova O.S."/>
            <person name="Shakhova N.V."/>
            <person name="Tyazhelova T.V."/>
            <person name="Vasina D.V."/>
        </authorList>
    </citation>
    <scope>NUCLEOTIDE SEQUENCE [LARGE SCALE GENOMIC DNA]</scope>
    <source>
        <strain evidence="4 5">LE-BIN_3174</strain>
    </source>
</reference>
<dbReference type="GO" id="GO:0016491">
    <property type="term" value="F:oxidoreductase activity"/>
    <property type="evidence" value="ECO:0007669"/>
    <property type="project" value="UniProtKB-KW"/>
</dbReference>
<protein>
    <submittedName>
        <fullName evidence="4">Uncharacterized protein</fullName>
    </submittedName>
</protein>
<evidence type="ECO:0000256" key="1">
    <source>
        <dbReference type="ARBA" id="ARBA00006484"/>
    </source>
</evidence>
<comment type="caution">
    <text evidence="4">The sequence shown here is derived from an EMBL/GenBank/DDBJ whole genome shotgun (WGS) entry which is preliminary data.</text>
</comment>
<dbReference type="AlphaFoldDB" id="A0A4R0R8K1"/>
<dbReference type="PRINTS" id="PR00080">
    <property type="entry name" value="SDRFAMILY"/>
</dbReference>
<dbReference type="OrthoDB" id="1274115at2759"/>
<dbReference type="CDD" id="cd05374">
    <property type="entry name" value="17beta-HSD-like_SDR_c"/>
    <property type="match status" value="1"/>
</dbReference>
<sequence>MTTADPVTKELVWLITGTSSGFGKRLVSVALDRGDKVIATARDPAHFEELPKSDRLRFLQLDMTEGVESIKRKVEEAISYWGRIDVVVNNAGIGSKAFVEEGGSKVFMHQVNVNVCGLLDISSAVLPHMRARKSGTIVLVGSRSSWESEVPIRGFYAASKAAVRVLGETLHAEVKQFGVRVLIVEPGPFRTEKIYSQPLYDENRIAAYNPMLEYIDNLVRTKIAGFQPGDPRKAMEVLADVVRGEGCAVGKKFPLYLPLGEECEAAIRNKCNTMLSVVDEWGEIIRDTKLDK</sequence>
<dbReference type="Gene3D" id="3.40.50.720">
    <property type="entry name" value="NAD(P)-binding Rossmann-like Domain"/>
    <property type="match status" value="1"/>
</dbReference>
<dbReference type="InterPro" id="IPR036291">
    <property type="entry name" value="NAD(P)-bd_dom_sf"/>
</dbReference>
<dbReference type="PRINTS" id="PR00081">
    <property type="entry name" value="GDHRDH"/>
</dbReference>
<evidence type="ECO:0000313" key="4">
    <source>
        <dbReference type="EMBL" id="TCD62926.1"/>
    </source>
</evidence>
<evidence type="ECO:0000313" key="5">
    <source>
        <dbReference type="Proteomes" id="UP000292702"/>
    </source>
</evidence>
<dbReference type="STRING" id="92696.A0A4R0R8K1"/>
<dbReference type="InterPro" id="IPR002347">
    <property type="entry name" value="SDR_fam"/>
</dbReference>
<organism evidence="4 5">
    <name type="scientific">Steccherinum ochraceum</name>
    <dbReference type="NCBI Taxonomy" id="92696"/>
    <lineage>
        <taxon>Eukaryota</taxon>
        <taxon>Fungi</taxon>
        <taxon>Dikarya</taxon>
        <taxon>Basidiomycota</taxon>
        <taxon>Agaricomycotina</taxon>
        <taxon>Agaricomycetes</taxon>
        <taxon>Polyporales</taxon>
        <taxon>Steccherinaceae</taxon>
        <taxon>Steccherinum</taxon>
    </lineage>
</organism>
<evidence type="ECO:0000256" key="3">
    <source>
        <dbReference type="RuleBase" id="RU000363"/>
    </source>
</evidence>
<accession>A0A4R0R8K1</accession>
<dbReference type="SUPFAM" id="SSF51735">
    <property type="entry name" value="NAD(P)-binding Rossmann-fold domains"/>
    <property type="match status" value="1"/>
</dbReference>
<evidence type="ECO:0000256" key="2">
    <source>
        <dbReference type="ARBA" id="ARBA00023002"/>
    </source>
</evidence>
<dbReference type="EMBL" id="RWJN01000335">
    <property type="protein sequence ID" value="TCD62926.1"/>
    <property type="molecule type" value="Genomic_DNA"/>
</dbReference>
<dbReference type="PANTHER" id="PTHR43976">
    <property type="entry name" value="SHORT CHAIN DEHYDROGENASE"/>
    <property type="match status" value="1"/>
</dbReference>
<comment type="similarity">
    <text evidence="1 3">Belongs to the short-chain dehydrogenases/reductases (SDR) family.</text>
</comment>
<dbReference type="PANTHER" id="PTHR43976:SF16">
    <property type="entry name" value="SHORT-CHAIN DEHYDROGENASE_REDUCTASE FAMILY PROTEIN"/>
    <property type="match status" value="1"/>
</dbReference>
<proteinExistence type="inferred from homology"/>
<keyword evidence="5" id="KW-1185">Reference proteome</keyword>
<dbReference type="Proteomes" id="UP000292702">
    <property type="component" value="Unassembled WGS sequence"/>
</dbReference>